<dbReference type="Proteomes" id="UP000030960">
    <property type="component" value="Unassembled WGS sequence"/>
</dbReference>
<sequence length="296" mass="32171">MLEDLAIQYVSQSEDSLRMISYGITIAGAVVAPFFHKSTAELQRAPYFAFSGLLFFIAATSQLVWFGSISAMTGGFLWVLMLVDVIVGLGVGYAFGIIAKARSRDAYGHARMAILAFIPIANFWLLLTPSKNDMSLNRAPTIPLLKGGLGVLTGFVLLFAGVALGAFIQVETNRMVAVAENDPAMQRAGIDMMLRGKGLEETLRQIAAEVPSKRVDETTTLHRVLGDGTTLRFVYEVSTNPDALPVSMRMGLVQHNCTYEALRPVIEAGAKVEHVYQRSDGSEIGVVTITRDKCGY</sequence>
<comment type="caution">
    <text evidence="2">The sequence shown here is derived from an EMBL/GenBank/DDBJ whole genome shotgun (WGS) entry which is preliminary data.</text>
</comment>
<evidence type="ECO:0000313" key="2">
    <source>
        <dbReference type="EMBL" id="KHQ54496.1"/>
    </source>
</evidence>
<dbReference type="RefSeq" id="WP_043138251.1">
    <property type="nucleotide sequence ID" value="NZ_JSUQ01000003.1"/>
</dbReference>
<feature type="transmembrane region" description="Helical" evidence="1">
    <location>
        <begin position="110"/>
        <end position="127"/>
    </location>
</feature>
<organism evidence="2 3">
    <name type="scientific">Mameliella alba</name>
    <dbReference type="NCBI Taxonomy" id="561184"/>
    <lineage>
        <taxon>Bacteria</taxon>
        <taxon>Pseudomonadati</taxon>
        <taxon>Pseudomonadota</taxon>
        <taxon>Alphaproteobacteria</taxon>
        <taxon>Rhodobacterales</taxon>
        <taxon>Roseobacteraceae</taxon>
        <taxon>Mameliella</taxon>
    </lineage>
</organism>
<keyword evidence="1" id="KW-1133">Transmembrane helix</keyword>
<gene>
    <name evidence="2" type="ORF">OA50_01091</name>
</gene>
<feature type="transmembrane region" description="Helical" evidence="1">
    <location>
        <begin position="19"/>
        <end position="35"/>
    </location>
</feature>
<keyword evidence="3" id="KW-1185">Reference proteome</keyword>
<keyword evidence="1" id="KW-0812">Transmembrane</keyword>
<keyword evidence="1" id="KW-0472">Membrane</keyword>
<feature type="transmembrane region" description="Helical" evidence="1">
    <location>
        <begin position="75"/>
        <end position="98"/>
    </location>
</feature>
<feature type="transmembrane region" description="Helical" evidence="1">
    <location>
        <begin position="147"/>
        <end position="168"/>
    </location>
</feature>
<dbReference type="OrthoDB" id="7873490at2"/>
<name>A0A0B3SCS5_9RHOB</name>
<evidence type="ECO:0000313" key="3">
    <source>
        <dbReference type="Proteomes" id="UP000030960"/>
    </source>
</evidence>
<proteinExistence type="predicted"/>
<reference evidence="2 3" key="1">
    <citation type="submission" date="2014-10" db="EMBL/GenBank/DDBJ databases">
        <title>Genome sequence of Ponticoccus sp. strain UMTAT08 isolated from clonal culture of toxic dinoflagellate Alexandrium tamiyavanichii.</title>
        <authorList>
            <person name="Gan H.Y."/>
            <person name="Muhd D.-D."/>
            <person name="Mohd Noor M.E."/>
            <person name="Yeong Y.S."/>
            <person name="Usup G."/>
        </authorList>
    </citation>
    <scope>NUCLEOTIDE SEQUENCE [LARGE SCALE GENOMIC DNA]</scope>
    <source>
        <strain evidence="2 3">UMTAT08</strain>
    </source>
</reference>
<protein>
    <submittedName>
        <fullName evidence="2">Uncharacterized protein</fullName>
    </submittedName>
</protein>
<dbReference type="EMBL" id="JSUQ01000003">
    <property type="protein sequence ID" value="KHQ54496.1"/>
    <property type="molecule type" value="Genomic_DNA"/>
</dbReference>
<dbReference type="AlphaFoldDB" id="A0A0B3SCS5"/>
<evidence type="ECO:0000256" key="1">
    <source>
        <dbReference type="SAM" id="Phobius"/>
    </source>
</evidence>
<accession>A0A0B3SCS5</accession>
<feature type="transmembrane region" description="Helical" evidence="1">
    <location>
        <begin position="47"/>
        <end position="69"/>
    </location>
</feature>